<dbReference type="GO" id="GO:0003824">
    <property type="term" value="F:catalytic activity"/>
    <property type="evidence" value="ECO:0007669"/>
    <property type="project" value="InterPro"/>
</dbReference>
<dbReference type="Gene3D" id="3.60.10.10">
    <property type="entry name" value="Endonuclease/exonuclease/phosphatase"/>
    <property type="match status" value="1"/>
</dbReference>
<sequence length="358" mass="40690">MEAWRNERRRRVAKPGPGSTPSKTYASTLWGYVREEKRGRKLAELASTLGLTLHTDPAYPTRVGNSVTQDTCPDVTFTENITHAQWANTEETLGSDHCLINTTIRTKPLARPHAQAGLPDWNRFLQSYINSASIHEQGYHACAQGLVTHLRLVETRIQLSEATPEVDNHLLHIWEARHSLSRRWRRQKHNRKLKIPIADLTQRAAEYAAQLADSNWVDRCNTAAIQMSSRSTWRLFRALIDPAQTRAEAQKHLLRAIQSFDGCTSKLARKLRDQYLCTQQDPRGPAYSYAGYENAELDQLFQLHDLKAALAKMKRGKALGRDKITVKLLANLPDPAYETLLAFINSIWLGEAPLPIEW</sequence>
<organism evidence="3 4">
    <name type="scientific">Haemaphysalis longicornis</name>
    <name type="common">Bush tick</name>
    <dbReference type="NCBI Taxonomy" id="44386"/>
    <lineage>
        <taxon>Eukaryota</taxon>
        <taxon>Metazoa</taxon>
        <taxon>Ecdysozoa</taxon>
        <taxon>Arthropoda</taxon>
        <taxon>Chelicerata</taxon>
        <taxon>Arachnida</taxon>
        <taxon>Acari</taxon>
        <taxon>Parasitiformes</taxon>
        <taxon>Ixodida</taxon>
        <taxon>Ixodoidea</taxon>
        <taxon>Ixodidae</taxon>
        <taxon>Haemaphysalinae</taxon>
        <taxon>Haemaphysalis</taxon>
    </lineage>
</organism>
<dbReference type="OMA" id="QWANTEE"/>
<accession>A0A9J6GVB5</accession>
<dbReference type="InterPro" id="IPR036691">
    <property type="entry name" value="Endo/exonu/phosph_ase_sf"/>
</dbReference>
<comment type="caution">
    <text evidence="3">The sequence shown here is derived from an EMBL/GenBank/DDBJ whole genome shotgun (WGS) entry which is preliminary data.</text>
</comment>
<dbReference type="AlphaFoldDB" id="A0A9J6GVB5"/>
<feature type="region of interest" description="Disordered" evidence="1">
    <location>
        <begin position="1"/>
        <end position="23"/>
    </location>
</feature>
<dbReference type="OrthoDB" id="6497143at2759"/>
<evidence type="ECO:0000256" key="1">
    <source>
        <dbReference type="SAM" id="MobiDB-lite"/>
    </source>
</evidence>
<evidence type="ECO:0000313" key="3">
    <source>
        <dbReference type="EMBL" id="KAH9378616.1"/>
    </source>
</evidence>
<reference evidence="3 4" key="1">
    <citation type="journal article" date="2020" name="Cell">
        <title>Large-Scale Comparative Analyses of Tick Genomes Elucidate Their Genetic Diversity and Vector Capacities.</title>
        <authorList>
            <consortium name="Tick Genome and Microbiome Consortium (TIGMIC)"/>
            <person name="Jia N."/>
            <person name="Wang J."/>
            <person name="Shi W."/>
            <person name="Du L."/>
            <person name="Sun Y."/>
            <person name="Zhan W."/>
            <person name="Jiang J.F."/>
            <person name="Wang Q."/>
            <person name="Zhang B."/>
            <person name="Ji P."/>
            <person name="Bell-Sakyi L."/>
            <person name="Cui X.M."/>
            <person name="Yuan T.T."/>
            <person name="Jiang B.G."/>
            <person name="Yang W.F."/>
            <person name="Lam T.T."/>
            <person name="Chang Q.C."/>
            <person name="Ding S.J."/>
            <person name="Wang X.J."/>
            <person name="Zhu J.G."/>
            <person name="Ruan X.D."/>
            <person name="Zhao L."/>
            <person name="Wei J.T."/>
            <person name="Ye R.Z."/>
            <person name="Que T.C."/>
            <person name="Du C.H."/>
            <person name="Zhou Y.H."/>
            <person name="Cheng J.X."/>
            <person name="Dai P.F."/>
            <person name="Guo W.B."/>
            <person name="Han X.H."/>
            <person name="Huang E.J."/>
            <person name="Li L.F."/>
            <person name="Wei W."/>
            <person name="Gao Y.C."/>
            <person name="Liu J.Z."/>
            <person name="Shao H.Z."/>
            <person name="Wang X."/>
            <person name="Wang C.C."/>
            <person name="Yang T.C."/>
            <person name="Huo Q.B."/>
            <person name="Li W."/>
            <person name="Chen H.Y."/>
            <person name="Chen S.E."/>
            <person name="Zhou L.G."/>
            <person name="Ni X.B."/>
            <person name="Tian J.H."/>
            <person name="Sheng Y."/>
            <person name="Liu T."/>
            <person name="Pan Y.S."/>
            <person name="Xia L.Y."/>
            <person name="Li J."/>
            <person name="Zhao F."/>
            <person name="Cao W.C."/>
        </authorList>
    </citation>
    <scope>NUCLEOTIDE SEQUENCE [LARGE SCALE GENOMIC DNA]</scope>
    <source>
        <strain evidence="3">HaeL-2018</strain>
    </source>
</reference>
<dbReference type="Pfam" id="PF14529">
    <property type="entry name" value="Exo_endo_phos_2"/>
    <property type="match status" value="1"/>
</dbReference>
<dbReference type="VEuPathDB" id="VectorBase:HLOH_057696"/>
<feature type="domain" description="Endonuclease/exonuclease/phosphatase" evidence="2">
    <location>
        <begin position="27"/>
        <end position="100"/>
    </location>
</feature>
<evidence type="ECO:0000259" key="2">
    <source>
        <dbReference type="Pfam" id="PF14529"/>
    </source>
</evidence>
<keyword evidence="4" id="KW-1185">Reference proteome</keyword>
<name>A0A9J6GVB5_HAELO</name>
<dbReference type="EMBL" id="JABSTR010000009">
    <property type="protein sequence ID" value="KAH9378616.1"/>
    <property type="molecule type" value="Genomic_DNA"/>
</dbReference>
<dbReference type="Proteomes" id="UP000821853">
    <property type="component" value="Unassembled WGS sequence"/>
</dbReference>
<dbReference type="SUPFAM" id="SSF56219">
    <property type="entry name" value="DNase I-like"/>
    <property type="match status" value="1"/>
</dbReference>
<protein>
    <recommendedName>
        <fullName evidence="2">Endonuclease/exonuclease/phosphatase domain-containing protein</fullName>
    </recommendedName>
</protein>
<proteinExistence type="predicted"/>
<evidence type="ECO:0000313" key="4">
    <source>
        <dbReference type="Proteomes" id="UP000821853"/>
    </source>
</evidence>
<dbReference type="InterPro" id="IPR005135">
    <property type="entry name" value="Endo/exonuclease/phosphatase"/>
</dbReference>
<gene>
    <name evidence="3" type="ORF">HPB48_018868</name>
</gene>